<keyword evidence="2" id="KW-1185">Reference proteome</keyword>
<evidence type="ECO:0000313" key="2">
    <source>
        <dbReference type="Proteomes" id="UP001212152"/>
    </source>
</evidence>
<protein>
    <submittedName>
        <fullName evidence="1">Leucine aminopeptidase 1</fullName>
    </submittedName>
</protein>
<keyword evidence="1" id="KW-0645">Protease</keyword>
<keyword evidence="1" id="KW-0378">Hydrolase</keyword>
<dbReference type="GO" id="GO:0004177">
    <property type="term" value="F:aminopeptidase activity"/>
    <property type="evidence" value="ECO:0007669"/>
    <property type="project" value="UniProtKB-KW"/>
</dbReference>
<gene>
    <name evidence="1" type="primary">LAP1</name>
    <name evidence="1" type="ORF">HDU87_005539</name>
</gene>
<keyword evidence="1" id="KW-0031">Aminopeptidase</keyword>
<evidence type="ECO:0000313" key="1">
    <source>
        <dbReference type="EMBL" id="KAJ3176022.1"/>
    </source>
</evidence>
<sequence>MFTFDLHEESFQLQQDITGYTPPHKQAIIGIASDNVDLALAKILRVVAAEYCTLPWGSISCGFACSDHWSCMAQGRLPSVEYVKLVLAVALELGMEK</sequence>
<name>A0AAD5TM31_9FUNG</name>
<reference evidence="1" key="1">
    <citation type="submission" date="2020-05" db="EMBL/GenBank/DDBJ databases">
        <title>Phylogenomic resolution of chytrid fungi.</title>
        <authorList>
            <person name="Stajich J.E."/>
            <person name="Amses K."/>
            <person name="Simmons R."/>
            <person name="Seto K."/>
            <person name="Myers J."/>
            <person name="Bonds A."/>
            <person name="Quandt C.A."/>
            <person name="Barry K."/>
            <person name="Liu P."/>
            <person name="Grigoriev I."/>
            <person name="Longcore J.E."/>
            <person name="James T.Y."/>
        </authorList>
    </citation>
    <scope>NUCLEOTIDE SEQUENCE</scope>
    <source>
        <strain evidence="1">JEL0379</strain>
    </source>
</reference>
<comment type="caution">
    <text evidence="1">The sequence shown here is derived from an EMBL/GenBank/DDBJ whole genome shotgun (WGS) entry which is preliminary data.</text>
</comment>
<accession>A0AAD5TM31</accession>
<proteinExistence type="predicted"/>
<dbReference type="EMBL" id="JADGJQ010000045">
    <property type="protein sequence ID" value="KAJ3176022.1"/>
    <property type="molecule type" value="Genomic_DNA"/>
</dbReference>
<organism evidence="1 2">
    <name type="scientific">Geranomyces variabilis</name>
    <dbReference type="NCBI Taxonomy" id="109894"/>
    <lineage>
        <taxon>Eukaryota</taxon>
        <taxon>Fungi</taxon>
        <taxon>Fungi incertae sedis</taxon>
        <taxon>Chytridiomycota</taxon>
        <taxon>Chytridiomycota incertae sedis</taxon>
        <taxon>Chytridiomycetes</taxon>
        <taxon>Spizellomycetales</taxon>
        <taxon>Powellomycetaceae</taxon>
        <taxon>Geranomyces</taxon>
    </lineage>
</organism>
<dbReference type="AlphaFoldDB" id="A0AAD5TM31"/>
<dbReference type="Proteomes" id="UP001212152">
    <property type="component" value="Unassembled WGS sequence"/>
</dbReference>